<keyword evidence="2" id="KW-0288">FMN</keyword>
<dbReference type="Gene3D" id="3.20.20.30">
    <property type="entry name" value="Luciferase-like domain"/>
    <property type="match status" value="2"/>
</dbReference>
<evidence type="ECO:0000313" key="7">
    <source>
        <dbReference type="Proteomes" id="UP001501094"/>
    </source>
</evidence>
<evidence type="ECO:0000256" key="1">
    <source>
        <dbReference type="ARBA" id="ARBA00022630"/>
    </source>
</evidence>
<accession>A0ABN2NA67</accession>
<dbReference type="InterPro" id="IPR051260">
    <property type="entry name" value="Diverse_substr_monoxygenases"/>
</dbReference>
<evidence type="ECO:0000313" key="6">
    <source>
        <dbReference type="EMBL" id="GAA1858135.1"/>
    </source>
</evidence>
<dbReference type="Proteomes" id="UP001501094">
    <property type="component" value="Unassembled WGS sequence"/>
</dbReference>
<evidence type="ECO:0000256" key="5">
    <source>
        <dbReference type="SAM" id="MobiDB-lite"/>
    </source>
</evidence>
<protein>
    <recommendedName>
        <fullName evidence="8">Flavin-dependent oxidoreductase, luciferase family (Includes alkanesulfonate monooxygenase SsuD and methylene tetrahydromethanopterin reductase)</fullName>
    </recommendedName>
</protein>
<keyword evidence="1" id="KW-0285">Flavoprotein</keyword>
<dbReference type="InterPro" id="IPR036661">
    <property type="entry name" value="Luciferase-like_sf"/>
</dbReference>
<proteinExistence type="predicted"/>
<comment type="caution">
    <text evidence="6">The sequence shown here is derived from an EMBL/GenBank/DDBJ whole genome shotgun (WGS) entry which is preliminary data.</text>
</comment>
<dbReference type="EMBL" id="BAAANL010000002">
    <property type="protein sequence ID" value="GAA1858135.1"/>
    <property type="molecule type" value="Genomic_DNA"/>
</dbReference>
<keyword evidence="3" id="KW-0560">Oxidoreductase</keyword>
<sequence>MPPALAHPPTFRQLHLGLDLSGAGAVPASWTGGPRVARQFDAGRTADLVADAERALLDLVTFDDAFALKPTGRELRGHLDSAVGVSRLARTTSRIGLVASLDPSRVPREHVITALASLDRATGGRAAWQLEPRAGEAARILPAVNGVRAGLPGPRTPLVVVRAATYMDLVEVAHRADVVRLRATDLGQAAAMRRALRAVAAGAGRDPDSIRVLLEARVVLAADETGAQLRAELAGVTAEAADTLTHIGTARGFAAIIAQAAVEDAVDGFHLLPAHLDADVPVITHRLVPMLRRAGLFRSEYPGTSLRATLGVPEQTVPGAAGRAAGVRPAAARPATTRAPQAAAQPAPARRRSRRTAGAAPAQPRPVVVRELETA</sequence>
<dbReference type="SUPFAM" id="SSF51679">
    <property type="entry name" value="Bacterial luciferase-like"/>
    <property type="match status" value="1"/>
</dbReference>
<name>A0ABN2NA67_9MICO</name>
<evidence type="ECO:0000256" key="3">
    <source>
        <dbReference type="ARBA" id="ARBA00023002"/>
    </source>
</evidence>
<dbReference type="PANTHER" id="PTHR30011:SF16">
    <property type="entry name" value="C2H2 FINGER DOMAIN TRANSCRIPTION FACTOR (EUROFUNG)-RELATED"/>
    <property type="match status" value="1"/>
</dbReference>
<dbReference type="RefSeq" id="WP_344101074.1">
    <property type="nucleotide sequence ID" value="NZ_BAAANL010000002.1"/>
</dbReference>
<evidence type="ECO:0008006" key="8">
    <source>
        <dbReference type="Google" id="ProtNLM"/>
    </source>
</evidence>
<gene>
    <name evidence="6" type="ORF">GCM10009751_14500</name>
</gene>
<evidence type="ECO:0000256" key="2">
    <source>
        <dbReference type="ARBA" id="ARBA00022643"/>
    </source>
</evidence>
<keyword evidence="7" id="KW-1185">Reference proteome</keyword>
<keyword evidence="4" id="KW-0503">Monooxygenase</keyword>
<feature type="region of interest" description="Disordered" evidence="5">
    <location>
        <begin position="317"/>
        <end position="375"/>
    </location>
</feature>
<organism evidence="6 7">
    <name type="scientific">Myceligenerans crystallogenes</name>
    <dbReference type="NCBI Taxonomy" id="316335"/>
    <lineage>
        <taxon>Bacteria</taxon>
        <taxon>Bacillati</taxon>
        <taxon>Actinomycetota</taxon>
        <taxon>Actinomycetes</taxon>
        <taxon>Micrococcales</taxon>
        <taxon>Promicromonosporaceae</taxon>
        <taxon>Myceligenerans</taxon>
    </lineage>
</organism>
<evidence type="ECO:0000256" key="4">
    <source>
        <dbReference type="ARBA" id="ARBA00023033"/>
    </source>
</evidence>
<dbReference type="PANTHER" id="PTHR30011">
    <property type="entry name" value="ALKANESULFONATE MONOOXYGENASE-RELATED"/>
    <property type="match status" value="1"/>
</dbReference>
<reference evidence="6 7" key="1">
    <citation type="journal article" date="2019" name="Int. J. Syst. Evol. Microbiol.">
        <title>The Global Catalogue of Microorganisms (GCM) 10K type strain sequencing project: providing services to taxonomists for standard genome sequencing and annotation.</title>
        <authorList>
            <consortium name="The Broad Institute Genomics Platform"/>
            <consortium name="The Broad Institute Genome Sequencing Center for Infectious Disease"/>
            <person name="Wu L."/>
            <person name="Ma J."/>
        </authorList>
    </citation>
    <scope>NUCLEOTIDE SEQUENCE [LARGE SCALE GENOMIC DNA]</scope>
    <source>
        <strain evidence="6 7">JCM 14326</strain>
    </source>
</reference>
<feature type="compositionally biased region" description="Low complexity" evidence="5">
    <location>
        <begin position="317"/>
        <end position="348"/>
    </location>
</feature>